<dbReference type="NCBIfam" id="TIGR00125">
    <property type="entry name" value="cyt_tran_rel"/>
    <property type="match status" value="1"/>
</dbReference>
<feature type="domain" description="Cytidyltransferase-like" evidence="3">
    <location>
        <begin position="12"/>
        <end position="141"/>
    </location>
</feature>
<dbReference type="InterPro" id="IPR014729">
    <property type="entry name" value="Rossmann-like_a/b/a_fold"/>
</dbReference>
<evidence type="ECO:0000256" key="2">
    <source>
        <dbReference type="ARBA" id="ARBA00022695"/>
    </source>
</evidence>
<comment type="caution">
    <text evidence="4">The sequence shown here is derived from an EMBL/GenBank/DDBJ whole genome shotgun (WGS) entry which is preliminary data.</text>
</comment>
<evidence type="ECO:0000313" key="5">
    <source>
        <dbReference type="Proteomes" id="UP000191418"/>
    </source>
</evidence>
<dbReference type="STRING" id="64969.SAMN02745127_02253"/>
<organism evidence="4 5">
    <name type="scientific">Oceanospirillum multiglobuliferum</name>
    <dbReference type="NCBI Taxonomy" id="64969"/>
    <lineage>
        <taxon>Bacteria</taxon>
        <taxon>Pseudomonadati</taxon>
        <taxon>Pseudomonadota</taxon>
        <taxon>Gammaproteobacteria</taxon>
        <taxon>Oceanospirillales</taxon>
        <taxon>Oceanospirillaceae</taxon>
        <taxon>Oceanospirillum</taxon>
    </lineage>
</organism>
<dbReference type="SUPFAM" id="SSF52374">
    <property type="entry name" value="Nucleotidylyl transferase"/>
    <property type="match status" value="1"/>
</dbReference>
<gene>
    <name evidence="4" type="ORF">BTE48_10315</name>
</gene>
<keyword evidence="1" id="KW-0808">Transferase</keyword>
<dbReference type="PANTHER" id="PTHR43793">
    <property type="entry name" value="FAD SYNTHASE"/>
    <property type="match status" value="1"/>
</dbReference>
<name>A0A1V4T4P6_9GAMM</name>
<dbReference type="InterPro" id="IPR004821">
    <property type="entry name" value="Cyt_trans-like"/>
</dbReference>
<evidence type="ECO:0000256" key="1">
    <source>
        <dbReference type="ARBA" id="ARBA00022679"/>
    </source>
</evidence>
<dbReference type="Pfam" id="PF01467">
    <property type="entry name" value="CTP_transf_like"/>
    <property type="match status" value="1"/>
</dbReference>
<dbReference type="InterPro" id="IPR050385">
    <property type="entry name" value="Archaeal_FAD_synthase"/>
</dbReference>
<keyword evidence="5" id="KW-1185">Reference proteome</keyword>
<accession>A0A1V4T4P6</accession>
<protein>
    <recommendedName>
        <fullName evidence="3">Cytidyltransferase-like domain-containing protein</fullName>
    </recommendedName>
</protein>
<evidence type="ECO:0000259" key="3">
    <source>
        <dbReference type="Pfam" id="PF01467"/>
    </source>
</evidence>
<dbReference type="GO" id="GO:0016779">
    <property type="term" value="F:nucleotidyltransferase activity"/>
    <property type="evidence" value="ECO:0007669"/>
    <property type="project" value="UniProtKB-KW"/>
</dbReference>
<keyword evidence="2" id="KW-0548">Nucleotidyltransferase</keyword>
<dbReference type="AlphaFoldDB" id="A0A1V4T4P6"/>
<dbReference type="Proteomes" id="UP000191418">
    <property type="component" value="Unassembled WGS sequence"/>
</dbReference>
<sequence length="148" mass="16940">MRTMTVKNRALVIGIFDLFHVGHLRYLQYARSVAQQLVVALGSDQVCLRSKGKLPIIPQSQRMELLQGFGWIDEVNFIPCSLSETEQSVAWMLKWRIDHVVVGGDWEHSERWQKLEPLLNSKGISVEYSPYTTEISTTGIVNKIRSTH</sequence>
<dbReference type="PANTHER" id="PTHR43793:SF1">
    <property type="entry name" value="FAD SYNTHASE"/>
    <property type="match status" value="1"/>
</dbReference>
<dbReference type="Gene3D" id="3.40.50.620">
    <property type="entry name" value="HUPs"/>
    <property type="match status" value="1"/>
</dbReference>
<proteinExistence type="predicted"/>
<reference evidence="4 5" key="1">
    <citation type="submission" date="2017-01" db="EMBL/GenBank/DDBJ databases">
        <title>Genome Sequencing of a Marine Spirillum, Oceanospirillum multiglobuliferum ATCC 33336, from Japan.</title>
        <authorList>
            <person name="Carney J.G."/>
            <person name="Trachtenberg A.M."/>
            <person name="Rheaume B.A."/>
            <person name="Linnane J.D."/>
            <person name="Pitts N.L."/>
            <person name="Mykles D.L."/>
            <person name="Maclea K.S."/>
        </authorList>
    </citation>
    <scope>NUCLEOTIDE SEQUENCE [LARGE SCALE GENOMIC DNA]</scope>
    <source>
        <strain evidence="4 5">ATCC 33336</strain>
    </source>
</reference>
<dbReference type="EMBL" id="MTSM01000012">
    <property type="protein sequence ID" value="OPX55149.1"/>
    <property type="molecule type" value="Genomic_DNA"/>
</dbReference>
<evidence type="ECO:0000313" key="4">
    <source>
        <dbReference type="EMBL" id="OPX55149.1"/>
    </source>
</evidence>